<dbReference type="Proteomes" id="UP001148313">
    <property type="component" value="Unassembled WGS sequence"/>
</dbReference>
<proteinExistence type="predicted"/>
<accession>A0ABT4VST8</accession>
<dbReference type="InterPro" id="IPR011727">
    <property type="entry name" value="CHP02117"/>
</dbReference>
<keyword evidence="3" id="KW-1185">Reference proteome</keyword>
<keyword evidence="1" id="KW-0472">Membrane</keyword>
<dbReference type="EMBL" id="JAPJZH010000015">
    <property type="protein sequence ID" value="MDA4847754.1"/>
    <property type="molecule type" value="Genomic_DNA"/>
</dbReference>
<evidence type="ECO:0000313" key="2">
    <source>
        <dbReference type="EMBL" id="MDA4847754.1"/>
    </source>
</evidence>
<evidence type="ECO:0000256" key="1">
    <source>
        <dbReference type="SAM" id="Phobius"/>
    </source>
</evidence>
<feature type="transmembrane region" description="Helical" evidence="1">
    <location>
        <begin position="7"/>
        <end position="32"/>
    </location>
</feature>
<keyword evidence="1" id="KW-1133">Transmembrane helix</keyword>
<keyword evidence="1" id="KW-0812">Transmembrane</keyword>
<gene>
    <name evidence="2" type="ORF">OOZ53_20505</name>
</gene>
<dbReference type="NCBIfam" id="TIGR02117">
    <property type="entry name" value="chp_urease_rgn"/>
    <property type="match status" value="1"/>
</dbReference>
<sequence>MHRIVKAVIYSVVVLLGLIAAYLTAAVAGTLWTAPGAAVAATDRSNVVYVLSNGFHSDIALPVVNGQPPAGIPVRDADLPHGLAQAHYLIIGWGSQTAYTSLLALTDLTPGIVVRALAFDRTVVHVLPIPGAPYGDGVYRVELDDAQYERLVRFIADAFKTDPEGEAELIDGVTQGFGDVFYRANGRFSPFYGCNAWTGQALRKAGVPVGIWTPFAQSIEWNMSRLSR</sequence>
<evidence type="ECO:0000313" key="3">
    <source>
        <dbReference type="Proteomes" id="UP001148313"/>
    </source>
</evidence>
<organism evidence="2 3">
    <name type="scientific">Hoeflea poritis</name>
    <dbReference type="NCBI Taxonomy" id="2993659"/>
    <lineage>
        <taxon>Bacteria</taxon>
        <taxon>Pseudomonadati</taxon>
        <taxon>Pseudomonadota</taxon>
        <taxon>Alphaproteobacteria</taxon>
        <taxon>Hyphomicrobiales</taxon>
        <taxon>Rhizobiaceae</taxon>
        <taxon>Hoeflea</taxon>
    </lineage>
</organism>
<comment type="caution">
    <text evidence="2">The sequence shown here is derived from an EMBL/GenBank/DDBJ whole genome shotgun (WGS) entry which is preliminary data.</text>
</comment>
<name>A0ABT4VST8_9HYPH</name>
<protein>
    <submittedName>
        <fullName evidence="2">TIGR02117 family protein</fullName>
    </submittedName>
</protein>
<reference evidence="2" key="1">
    <citation type="submission" date="2022-11" db="EMBL/GenBank/DDBJ databases">
        <title>Hoeflea poritis sp. nov., isolated from scleractinian coral Porites lutea.</title>
        <authorList>
            <person name="Zhang G."/>
            <person name="Wei Q."/>
            <person name="Cai L."/>
        </authorList>
    </citation>
    <scope>NUCLEOTIDE SEQUENCE</scope>
    <source>
        <strain evidence="2">E7-10</strain>
    </source>
</reference>
<dbReference type="Pfam" id="PF09601">
    <property type="entry name" value="DUF2459"/>
    <property type="match status" value="1"/>
</dbReference>
<dbReference type="RefSeq" id="WP_271091593.1">
    <property type="nucleotide sequence ID" value="NZ_JAPJZH010000015.1"/>
</dbReference>